<evidence type="ECO:0000313" key="1">
    <source>
        <dbReference type="EMBL" id="MPN19288.1"/>
    </source>
</evidence>
<organism evidence="1">
    <name type="scientific">bioreactor metagenome</name>
    <dbReference type="NCBI Taxonomy" id="1076179"/>
    <lineage>
        <taxon>unclassified sequences</taxon>
        <taxon>metagenomes</taxon>
        <taxon>ecological metagenomes</taxon>
    </lineage>
</organism>
<proteinExistence type="predicted"/>
<accession>A0A645FXM6</accession>
<comment type="caution">
    <text evidence="1">The sequence shown here is derived from an EMBL/GenBank/DDBJ whole genome shotgun (WGS) entry which is preliminary data.</text>
</comment>
<sequence>MHAAARRTCNGFWHKTGVQAVLRRNGTNDRFKGNKVICRPHGGAVPEIDLVLPRPLLVVTGLRGEAHFF</sequence>
<gene>
    <name evidence="1" type="ORF">SDC9_166655</name>
</gene>
<reference evidence="1" key="1">
    <citation type="submission" date="2019-08" db="EMBL/GenBank/DDBJ databases">
        <authorList>
            <person name="Kucharzyk K."/>
            <person name="Murdoch R.W."/>
            <person name="Higgins S."/>
            <person name="Loffler F."/>
        </authorList>
    </citation>
    <scope>NUCLEOTIDE SEQUENCE</scope>
</reference>
<name>A0A645FXM6_9ZZZZ</name>
<protein>
    <submittedName>
        <fullName evidence="1">Uncharacterized protein</fullName>
    </submittedName>
</protein>
<dbReference type="AlphaFoldDB" id="A0A645FXM6"/>
<dbReference type="EMBL" id="VSSQ01066820">
    <property type="protein sequence ID" value="MPN19288.1"/>
    <property type="molecule type" value="Genomic_DNA"/>
</dbReference>